<dbReference type="PANTHER" id="PTHR21407:SF5">
    <property type="entry name" value="HL04814P"/>
    <property type="match status" value="1"/>
</dbReference>
<reference evidence="4 5" key="1">
    <citation type="submission" date="2023-03" db="EMBL/GenBank/DDBJ databases">
        <title>High-quality genome of Scylla paramamosain provides insights in environmental adaptation.</title>
        <authorList>
            <person name="Zhang L."/>
        </authorList>
    </citation>
    <scope>NUCLEOTIDE SEQUENCE [LARGE SCALE GENOMIC DNA]</scope>
    <source>
        <strain evidence="4">LZ_2023a</strain>
        <tissue evidence="4">Muscle</tissue>
    </source>
</reference>
<evidence type="ECO:0000256" key="2">
    <source>
        <dbReference type="SAM" id="MobiDB-lite"/>
    </source>
</evidence>
<gene>
    <name evidence="4" type="ORF">O3P69_019025</name>
</gene>
<dbReference type="InterPro" id="IPR016187">
    <property type="entry name" value="CTDL_fold"/>
</dbReference>
<protein>
    <recommendedName>
        <fullName evidence="3">C-type lectin domain-containing protein</fullName>
    </recommendedName>
</protein>
<evidence type="ECO:0000259" key="3">
    <source>
        <dbReference type="PROSITE" id="PS50041"/>
    </source>
</evidence>
<dbReference type="PANTHER" id="PTHR21407">
    <property type="entry name" value="RE43931P-RELATED"/>
    <property type="match status" value="1"/>
</dbReference>
<feature type="region of interest" description="Disordered" evidence="2">
    <location>
        <begin position="71"/>
        <end position="96"/>
    </location>
</feature>
<dbReference type="InterPro" id="IPR018378">
    <property type="entry name" value="C-type_lectin_CS"/>
</dbReference>
<dbReference type="PROSITE" id="PS50041">
    <property type="entry name" value="C_TYPE_LECTIN_2"/>
    <property type="match status" value="1"/>
</dbReference>
<evidence type="ECO:0000313" key="4">
    <source>
        <dbReference type="EMBL" id="KAK8383366.1"/>
    </source>
</evidence>
<accession>A0AAW0T7N8</accession>
<evidence type="ECO:0000256" key="1">
    <source>
        <dbReference type="ARBA" id="ARBA00023157"/>
    </source>
</evidence>
<dbReference type="SUPFAM" id="SSF56436">
    <property type="entry name" value="C-type lectin-like"/>
    <property type="match status" value="1"/>
</dbReference>
<dbReference type="PROSITE" id="PS00615">
    <property type="entry name" value="C_TYPE_LECTIN_1"/>
    <property type="match status" value="1"/>
</dbReference>
<name>A0AAW0T7N8_SCYPA</name>
<dbReference type="InterPro" id="IPR001304">
    <property type="entry name" value="C-type_lectin-like"/>
</dbReference>
<dbReference type="Pfam" id="PF00059">
    <property type="entry name" value="Lectin_C"/>
    <property type="match status" value="1"/>
</dbReference>
<dbReference type="EMBL" id="JARAKH010000037">
    <property type="protein sequence ID" value="KAK8383366.1"/>
    <property type="molecule type" value="Genomic_DNA"/>
</dbReference>
<dbReference type="AlphaFoldDB" id="A0AAW0T7N8"/>
<sequence length="253" mass="28336">MRNGEEEIEALFWEHSFRVQQGEMWCSLIVVTAAVAAASGMRFSYDGTPLAEGVVVGGAVSPRISVVGNAPQPVAQTSPLSPLASTPPPSPDGPRRCSYPPGFVVHETLNGREYHLSWCSQPGRTFSYQQAEDYCRSLDTNGHPVGFHSLSLETPVEDSFITSIIRHYEVPYIWTSGYKVSPYLWKWRSCVASQYSRWSFTGRFGRSQPDNADMNENCLAILNNFYGDGIIWHDVDCSLEKYVICERPRTHDS</sequence>
<dbReference type="SMART" id="SM00034">
    <property type="entry name" value="CLECT"/>
    <property type="match status" value="1"/>
</dbReference>
<dbReference type="Proteomes" id="UP001487740">
    <property type="component" value="Unassembled WGS sequence"/>
</dbReference>
<dbReference type="CDD" id="cd00037">
    <property type="entry name" value="CLECT"/>
    <property type="match status" value="1"/>
</dbReference>
<keyword evidence="1" id="KW-1015">Disulfide bond</keyword>
<feature type="domain" description="C-type lectin" evidence="3">
    <location>
        <begin position="109"/>
        <end position="246"/>
    </location>
</feature>
<dbReference type="InterPro" id="IPR016186">
    <property type="entry name" value="C-type_lectin-like/link_sf"/>
</dbReference>
<evidence type="ECO:0000313" key="5">
    <source>
        <dbReference type="Proteomes" id="UP001487740"/>
    </source>
</evidence>
<dbReference type="Gene3D" id="3.10.100.10">
    <property type="entry name" value="Mannose-Binding Protein A, subunit A"/>
    <property type="match status" value="1"/>
</dbReference>
<organism evidence="4 5">
    <name type="scientific">Scylla paramamosain</name>
    <name type="common">Mud crab</name>
    <dbReference type="NCBI Taxonomy" id="85552"/>
    <lineage>
        <taxon>Eukaryota</taxon>
        <taxon>Metazoa</taxon>
        <taxon>Ecdysozoa</taxon>
        <taxon>Arthropoda</taxon>
        <taxon>Crustacea</taxon>
        <taxon>Multicrustacea</taxon>
        <taxon>Malacostraca</taxon>
        <taxon>Eumalacostraca</taxon>
        <taxon>Eucarida</taxon>
        <taxon>Decapoda</taxon>
        <taxon>Pleocyemata</taxon>
        <taxon>Brachyura</taxon>
        <taxon>Eubrachyura</taxon>
        <taxon>Portunoidea</taxon>
        <taxon>Portunidae</taxon>
        <taxon>Portuninae</taxon>
        <taxon>Scylla</taxon>
    </lineage>
</organism>
<comment type="caution">
    <text evidence="4">The sequence shown here is derived from an EMBL/GenBank/DDBJ whole genome shotgun (WGS) entry which is preliminary data.</text>
</comment>
<keyword evidence="5" id="KW-1185">Reference proteome</keyword>
<proteinExistence type="predicted"/>